<comment type="subcellular location">
    <subcellularLocation>
        <location evidence="1">Cell membrane</location>
        <topology evidence="1">Multi-pass membrane protein</topology>
    </subcellularLocation>
</comment>
<evidence type="ECO:0000313" key="10">
    <source>
        <dbReference type="EMBL" id="SEA00868.1"/>
    </source>
</evidence>
<dbReference type="GO" id="GO:0005886">
    <property type="term" value="C:plasma membrane"/>
    <property type="evidence" value="ECO:0007669"/>
    <property type="project" value="UniProtKB-SubCell"/>
</dbReference>
<keyword evidence="5 8" id="KW-0812">Transmembrane</keyword>
<dbReference type="PANTHER" id="PTHR23502:SF132">
    <property type="entry name" value="POLYAMINE TRANSPORTER 2-RELATED"/>
    <property type="match status" value="1"/>
</dbReference>
<evidence type="ECO:0000259" key="9">
    <source>
        <dbReference type="PROSITE" id="PS50850"/>
    </source>
</evidence>
<feature type="transmembrane region" description="Helical" evidence="8">
    <location>
        <begin position="281"/>
        <end position="302"/>
    </location>
</feature>
<dbReference type="AlphaFoldDB" id="A0A1H3XQS2"/>
<dbReference type="NCBIfam" id="TIGR00710">
    <property type="entry name" value="efflux_Bcr_CflA"/>
    <property type="match status" value="1"/>
</dbReference>
<dbReference type="PROSITE" id="PS50850">
    <property type="entry name" value="MFS"/>
    <property type="match status" value="1"/>
</dbReference>
<dbReference type="EMBL" id="FNQK01000005">
    <property type="protein sequence ID" value="SEA00868.1"/>
    <property type="molecule type" value="Genomic_DNA"/>
</dbReference>
<feature type="transmembrane region" description="Helical" evidence="8">
    <location>
        <begin position="308"/>
        <end position="329"/>
    </location>
</feature>
<dbReference type="InterPro" id="IPR020846">
    <property type="entry name" value="MFS_dom"/>
</dbReference>
<evidence type="ECO:0000256" key="7">
    <source>
        <dbReference type="ARBA" id="ARBA00023136"/>
    </source>
</evidence>
<dbReference type="OrthoDB" id="9800416at2"/>
<dbReference type="PANTHER" id="PTHR23502">
    <property type="entry name" value="MAJOR FACILITATOR SUPERFAMILY"/>
    <property type="match status" value="1"/>
</dbReference>
<feature type="transmembrane region" description="Helical" evidence="8">
    <location>
        <begin position="12"/>
        <end position="34"/>
    </location>
</feature>
<evidence type="ECO:0000256" key="4">
    <source>
        <dbReference type="ARBA" id="ARBA00022475"/>
    </source>
</evidence>
<evidence type="ECO:0000313" key="11">
    <source>
        <dbReference type="Proteomes" id="UP000198846"/>
    </source>
</evidence>
<keyword evidence="7 8" id="KW-0472">Membrane</keyword>
<dbReference type="InterPro" id="IPR036259">
    <property type="entry name" value="MFS_trans_sf"/>
</dbReference>
<evidence type="ECO:0000256" key="3">
    <source>
        <dbReference type="ARBA" id="ARBA00022448"/>
    </source>
</evidence>
<accession>A0A1H3XQS2</accession>
<feature type="transmembrane region" description="Helical" evidence="8">
    <location>
        <begin position="217"/>
        <end position="241"/>
    </location>
</feature>
<dbReference type="Proteomes" id="UP000198846">
    <property type="component" value="Unassembled WGS sequence"/>
</dbReference>
<sequence>MEKNKPLNLEFVGLMAALMSIVALTIDAILPAISQIGISINSYDSASHQLLITMIFLGLGLGQLVFGPFSDSFGRKPTVYVGFSIFVVASIICVVSPSLEWMVVGRILQGIGLSAPRTISISIIRDTYKGDYMAKIMSFVTSVFILVPVVAPALGKFVMDQYHWKGIFYVQLVMAILVGLWFWRRQPETLKPEFKTKFTRYVFVDGIKELIKHKETLGFTMISGFITGAFMVYLSASQHIFQNQYGLIEEFPYIFAGLASGIGASTLLNGTLVMRLGMRRLSFLALIVFTLNALVYSLLFWSTANPSLVILLSFMGVQFATIGFIFGNIRAIAMEPIGHIAGIGAAITGFLATLLAVPIATVIGYYVDKTALPLFIGFTLFGLLSLAIFVKMKAFKKITITS</sequence>
<evidence type="ECO:0000256" key="1">
    <source>
        <dbReference type="ARBA" id="ARBA00004651"/>
    </source>
</evidence>
<keyword evidence="11" id="KW-1185">Reference proteome</keyword>
<dbReference type="RefSeq" id="WP_092133058.1">
    <property type="nucleotide sequence ID" value="NZ_FNQK01000005.1"/>
</dbReference>
<name>A0A1H3XQS2_BIZPA</name>
<dbReference type="CDD" id="cd17320">
    <property type="entry name" value="MFS_MdfA_MDR_like"/>
    <property type="match status" value="1"/>
</dbReference>
<dbReference type="SUPFAM" id="SSF103473">
    <property type="entry name" value="MFS general substrate transporter"/>
    <property type="match status" value="1"/>
</dbReference>
<proteinExistence type="inferred from homology"/>
<feature type="transmembrane region" description="Helical" evidence="8">
    <location>
        <begin position="78"/>
        <end position="97"/>
    </location>
</feature>
<feature type="domain" description="Major facilitator superfamily (MFS) profile" evidence="9">
    <location>
        <begin position="6"/>
        <end position="397"/>
    </location>
</feature>
<feature type="transmembrane region" description="Helical" evidence="8">
    <location>
        <begin position="136"/>
        <end position="154"/>
    </location>
</feature>
<evidence type="ECO:0000256" key="6">
    <source>
        <dbReference type="ARBA" id="ARBA00022989"/>
    </source>
</evidence>
<evidence type="ECO:0000256" key="5">
    <source>
        <dbReference type="ARBA" id="ARBA00022692"/>
    </source>
</evidence>
<dbReference type="Pfam" id="PF07690">
    <property type="entry name" value="MFS_1"/>
    <property type="match status" value="1"/>
</dbReference>
<keyword evidence="6 8" id="KW-1133">Transmembrane helix</keyword>
<keyword evidence="4" id="KW-1003">Cell membrane</keyword>
<dbReference type="InterPro" id="IPR004812">
    <property type="entry name" value="Efflux_drug-R_Bcr/CmlA"/>
</dbReference>
<reference evidence="10 11" key="1">
    <citation type="submission" date="2016-10" db="EMBL/GenBank/DDBJ databases">
        <authorList>
            <person name="de Groot N.N."/>
        </authorList>
    </citation>
    <scope>NUCLEOTIDE SEQUENCE [LARGE SCALE GENOMIC DNA]</scope>
    <source>
        <strain evidence="10 11">DSM 23842</strain>
    </source>
</reference>
<feature type="transmembrane region" description="Helical" evidence="8">
    <location>
        <begin position="166"/>
        <end position="183"/>
    </location>
</feature>
<dbReference type="GO" id="GO:0042910">
    <property type="term" value="F:xenobiotic transmembrane transporter activity"/>
    <property type="evidence" value="ECO:0007669"/>
    <property type="project" value="InterPro"/>
</dbReference>
<dbReference type="GO" id="GO:1990961">
    <property type="term" value="P:xenobiotic detoxification by transmembrane export across the plasma membrane"/>
    <property type="evidence" value="ECO:0007669"/>
    <property type="project" value="InterPro"/>
</dbReference>
<evidence type="ECO:0000256" key="8">
    <source>
        <dbReference type="SAM" id="Phobius"/>
    </source>
</evidence>
<feature type="transmembrane region" description="Helical" evidence="8">
    <location>
        <begin position="253"/>
        <end position="274"/>
    </location>
</feature>
<dbReference type="STRING" id="283786.SAMN04487990_10598"/>
<evidence type="ECO:0000256" key="2">
    <source>
        <dbReference type="ARBA" id="ARBA00006236"/>
    </source>
</evidence>
<comment type="similarity">
    <text evidence="2">Belongs to the major facilitator superfamily. Bcr/CmlA family.</text>
</comment>
<keyword evidence="3" id="KW-0813">Transport</keyword>
<dbReference type="Gene3D" id="1.20.1720.10">
    <property type="entry name" value="Multidrug resistance protein D"/>
    <property type="match status" value="1"/>
</dbReference>
<feature type="transmembrane region" description="Helical" evidence="8">
    <location>
        <begin position="341"/>
        <end position="366"/>
    </location>
</feature>
<gene>
    <name evidence="10" type="ORF">SAMN04487990_10598</name>
</gene>
<organism evidence="10 11">
    <name type="scientific">Bizionia paragorgiae</name>
    <dbReference type="NCBI Taxonomy" id="283786"/>
    <lineage>
        <taxon>Bacteria</taxon>
        <taxon>Pseudomonadati</taxon>
        <taxon>Bacteroidota</taxon>
        <taxon>Flavobacteriia</taxon>
        <taxon>Flavobacteriales</taxon>
        <taxon>Flavobacteriaceae</taxon>
        <taxon>Bizionia</taxon>
    </lineage>
</organism>
<protein>
    <submittedName>
        <fullName evidence="10">MFS transporter, DHA1 family, bicyclomycin/chloramphenicol resistance protein</fullName>
    </submittedName>
</protein>
<feature type="transmembrane region" description="Helical" evidence="8">
    <location>
        <begin position="46"/>
        <end position="66"/>
    </location>
</feature>
<feature type="transmembrane region" description="Helical" evidence="8">
    <location>
        <begin position="372"/>
        <end position="390"/>
    </location>
</feature>
<dbReference type="InterPro" id="IPR011701">
    <property type="entry name" value="MFS"/>
</dbReference>